<comment type="caution">
    <text evidence="12">The sequence shown here is derived from an EMBL/GenBank/DDBJ whole genome shotgun (WGS) entry which is preliminary data.</text>
</comment>
<feature type="domain" description="Major facilitator superfamily (MFS) profile" evidence="11">
    <location>
        <begin position="32"/>
        <end position="483"/>
    </location>
</feature>
<dbReference type="SUPFAM" id="SSF103473">
    <property type="entry name" value="MFS general substrate transporter"/>
    <property type="match status" value="1"/>
</dbReference>
<feature type="transmembrane region" description="Helical" evidence="10">
    <location>
        <begin position="77"/>
        <end position="96"/>
    </location>
</feature>
<keyword evidence="7 10" id="KW-0472">Membrane</keyword>
<dbReference type="Proteomes" id="UP000799776">
    <property type="component" value="Unassembled WGS sequence"/>
</dbReference>
<dbReference type="PANTHER" id="PTHR48022">
    <property type="entry name" value="PLASTIDIC GLUCOSE TRANSPORTER 4"/>
    <property type="match status" value="1"/>
</dbReference>
<feature type="transmembrane region" description="Helical" evidence="10">
    <location>
        <begin position="195"/>
        <end position="216"/>
    </location>
</feature>
<evidence type="ECO:0000256" key="6">
    <source>
        <dbReference type="ARBA" id="ARBA00022989"/>
    </source>
</evidence>
<dbReference type="InterPro" id="IPR020846">
    <property type="entry name" value="MFS_dom"/>
</dbReference>
<dbReference type="GO" id="GO:0016020">
    <property type="term" value="C:membrane"/>
    <property type="evidence" value="ECO:0007669"/>
    <property type="project" value="UniProtKB-SubCell"/>
</dbReference>
<comment type="subcellular location">
    <subcellularLocation>
        <location evidence="1">Membrane</location>
        <topology evidence="1">Multi-pass membrane protein</topology>
    </subcellularLocation>
</comment>
<feature type="transmembrane region" description="Helical" evidence="10">
    <location>
        <begin position="356"/>
        <end position="374"/>
    </location>
</feature>
<evidence type="ECO:0000256" key="9">
    <source>
        <dbReference type="RuleBase" id="RU003346"/>
    </source>
</evidence>
<dbReference type="PROSITE" id="PS50850">
    <property type="entry name" value="MFS"/>
    <property type="match status" value="1"/>
</dbReference>
<gene>
    <name evidence="12" type="ORF">K490DRAFT_75462</name>
</gene>
<dbReference type="GO" id="GO:0005351">
    <property type="term" value="F:carbohydrate:proton symporter activity"/>
    <property type="evidence" value="ECO:0007669"/>
    <property type="project" value="TreeGrafter"/>
</dbReference>
<evidence type="ECO:0000256" key="3">
    <source>
        <dbReference type="ARBA" id="ARBA00022448"/>
    </source>
</evidence>
<reference evidence="12" key="1">
    <citation type="journal article" date="2020" name="Stud. Mycol.">
        <title>101 Dothideomycetes genomes: a test case for predicting lifestyles and emergence of pathogens.</title>
        <authorList>
            <person name="Haridas S."/>
            <person name="Albert R."/>
            <person name="Binder M."/>
            <person name="Bloem J."/>
            <person name="Labutti K."/>
            <person name="Salamov A."/>
            <person name="Andreopoulos B."/>
            <person name="Baker S."/>
            <person name="Barry K."/>
            <person name="Bills G."/>
            <person name="Bluhm B."/>
            <person name="Cannon C."/>
            <person name="Castanera R."/>
            <person name="Culley D."/>
            <person name="Daum C."/>
            <person name="Ezra D."/>
            <person name="Gonzalez J."/>
            <person name="Henrissat B."/>
            <person name="Kuo A."/>
            <person name="Liang C."/>
            <person name="Lipzen A."/>
            <person name="Lutzoni F."/>
            <person name="Magnuson J."/>
            <person name="Mondo S."/>
            <person name="Nolan M."/>
            <person name="Ohm R."/>
            <person name="Pangilinan J."/>
            <person name="Park H.-J."/>
            <person name="Ramirez L."/>
            <person name="Alfaro M."/>
            <person name="Sun H."/>
            <person name="Tritt A."/>
            <person name="Yoshinaga Y."/>
            <person name="Zwiers L.-H."/>
            <person name="Turgeon B."/>
            <person name="Goodwin S."/>
            <person name="Spatafora J."/>
            <person name="Crous P."/>
            <person name="Grigoriev I."/>
        </authorList>
    </citation>
    <scope>NUCLEOTIDE SEQUENCE</scope>
    <source>
        <strain evidence="12">CBS 121410</strain>
    </source>
</reference>
<keyword evidence="6 10" id="KW-1133">Transmembrane helix</keyword>
<proteinExistence type="inferred from homology"/>
<feature type="transmembrane region" description="Helical" evidence="10">
    <location>
        <begin position="455"/>
        <end position="479"/>
    </location>
</feature>
<organism evidence="12 13">
    <name type="scientific">Saccharata proteae CBS 121410</name>
    <dbReference type="NCBI Taxonomy" id="1314787"/>
    <lineage>
        <taxon>Eukaryota</taxon>
        <taxon>Fungi</taxon>
        <taxon>Dikarya</taxon>
        <taxon>Ascomycota</taxon>
        <taxon>Pezizomycotina</taxon>
        <taxon>Dothideomycetes</taxon>
        <taxon>Dothideomycetes incertae sedis</taxon>
        <taxon>Botryosphaeriales</taxon>
        <taxon>Saccharataceae</taxon>
        <taxon>Saccharata</taxon>
    </lineage>
</organism>
<dbReference type="OrthoDB" id="508119at2759"/>
<dbReference type="PRINTS" id="PR00171">
    <property type="entry name" value="SUGRTRNSPORT"/>
</dbReference>
<dbReference type="InterPro" id="IPR005829">
    <property type="entry name" value="Sugar_transporter_CS"/>
</dbReference>
<dbReference type="AlphaFoldDB" id="A0A9P4LWD2"/>
<feature type="transmembrane region" description="Helical" evidence="10">
    <location>
        <begin position="327"/>
        <end position="349"/>
    </location>
</feature>
<feature type="transmembrane region" description="Helical" evidence="10">
    <location>
        <begin position="27"/>
        <end position="45"/>
    </location>
</feature>
<dbReference type="InterPro" id="IPR036259">
    <property type="entry name" value="MFS_trans_sf"/>
</dbReference>
<feature type="transmembrane region" description="Helical" evidence="10">
    <location>
        <begin position="289"/>
        <end position="307"/>
    </location>
</feature>
<feature type="transmembrane region" description="Helical" evidence="10">
    <location>
        <begin position="429"/>
        <end position="449"/>
    </location>
</feature>
<dbReference type="NCBIfam" id="TIGR00879">
    <property type="entry name" value="SP"/>
    <property type="match status" value="1"/>
</dbReference>
<evidence type="ECO:0000256" key="2">
    <source>
        <dbReference type="ARBA" id="ARBA00010992"/>
    </source>
</evidence>
<evidence type="ECO:0000259" key="11">
    <source>
        <dbReference type="PROSITE" id="PS50850"/>
    </source>
</evidence>
<evidence type="ECO:0000256" key="4">
    <source>
        <dbReference type="ARBA" id="ARBA00022692"/>
    </source>
</evidence>
<accession>A0A9P4LWD2</accession>
<dbReference type="PROSITE" id="PS00216">
    <property type="entry name" value="SUGAR_TRANSPORT_1"/>
    <property type="match status" value="2"/>
</dbReference>
<evidence type="ECO:0000313" key="13">
    <source>
        <dbReference type="Proteomes" id="UP000799776"/>
    </source>
</evidence>
<dbReference type="PROSITE" id="PS00217">
    <property type="entry name" value="SUGAR_TRANSPORT_2"/>
    <property type="match status" value="1"/>
</dbReference>
<feature type="transmembrane region" description="Helical" evidence="10">
    <location>
        <begin position="394"/>
        <end position="417"/>
    </location>
</feature>
<feature type="transmembrane region" description="Helical" evidence="10">
    <location>
        <begin position="103"/>
        <end position="122"/>
    </location>
</feature>
<keyword evidence="12" id="KW-0762">Sugar transport</keyword>
<comment type="similarity">
    <text evidence="2 9">Belongs to the major facilitator superfamily. Sugar transporter (TC 2.A.1.1) family.</text>
</comment>
<dbReference type="PANTHER" id="PTHR48022:SF34">
    <property type="entry name" value="MAJOR FACILITATOR SUPERFAMILY (MFS) PROFILE DOMAIN-CONTAINING PROTEIN-RELATED"/>
    <property type="match status" value="1"/>
</dbReference>
<keyword evidence="4 10" id="KW-0812">Transmembrane</keyword>
<keyword evidence="3 9" id="KW-0813">Transport</keyword>
<evidence type="ECO:0000256" key="7">
    <source>
        <dbReference type="ARBA" id="ARBA00023136"/>
    </source>
</evidence>
<dbReference type="Gene3D" id="1.20.1250.20">
    <property type="entry name" value="MFS general substrate transporter like domains"/>
    <property type="match status" value="1"/>
</dbReference>
<evidence type="ECO:0000256" key="10">
    <source>
        <dbReference type="SAM" id="Phobius"/>
    </source>
</evidence>
<dbReference type="EMBL" id="ML978735">
    <property type="protein sequence ID" value="KAF2084976.1"/>
    <property type="molecule type" value="Genomic_DNA"/>
</dbReference>
<evidence type="ECO:0000313" key="12">
    <source>
        <dbReference type="EMBL" id="KAF2084976.1"/>
    </source>
</evidence>
<keyword evidence="13" id="KW-1185">Reference proteome</keyword>
<keyword evidence="5" id="KW-0672">Quinate metabolism</keyword>
<name>A0A9P4LWD2_9PEZI</name>
<feature type="transmembrane region" description="Helical" evidence="10">
    <location>
        <begin position="161"/>
        <end position="183"/>
    </location>
</feature>
<evidence type="ECO:0000256" key="5">
    <source>
        <dbReference type="ARBA" id="ARBA00022911"/>
    </source>
</evidence>
<evidence type="ECO:0000256" key="8">
    <source>
        <dbReference type="ARBA" id="ARBA00043213"/>
    </source>
</evidence>
<dbReference type="InterPro" id="IPR003663">
    <property type="entry name" value="Sugar/inositol_transpt"/>
</dbReference>
<feature type="transmembrane region" description="Helical" evidence="10">
    <location>
        <begin position="128"/>
        <end position="149"/>
    </location>
</feature>
<sequence length="537" mass="58945">MRNPFAGNPFAIKEAPDSNVPREIYGYRVYLMAISAAWASAMYGYDSAFIGGTLELPAFEKTFGLDSSAETSLSSNIVSTFQGGAFFGAIFGFFLAERFGRKAVILLSGLVFVVGVVLQMIGRLGELYAGRVFTGLGVGASSMIIPIYISECSPAQIRGRLVGMFEIMLQVALVFGFWVNYGVELNVPDDETKQWRIPVGIQFVPAGCLLISMPFMPESPRWLESMGRSEKALKSLSWIRNLPSDHTYVQNEMSEIHAAVNHELEHAGGKRSNIQIVQELGQKGIRNRVLLAMIMMMWQNMTGINAINYYSPTILQNLGYSGTSVNLLATGVYGLVKMATTLIFMLFFVDRFGRRPALLIGALGAMVAMFYLAGYSKLSNSFGGTPPRDAGANAALAMIYVYAVFYGFSWNGIPWIFASEVLPTRVRTLGMMCAVCTQWLSQFVVVYSLPYMISGIGYGTFLFFGSCTVAAFVFAYLFVPETKGVALEDMELIFGPGVSLLARNARRNYEDAHAAGLTAVAIEQAEAKQEHEFVEDV</sequence>
<dbReference type="InterPro" id="IPR050360">
    <property type="entry name" value="MFS_Sugar_Transporters"/>
</dbReference>
<dbReference type="InterPro" id="IPR005828">
    <property type="entry name" value="MFS_sugar_transport-like"/>
</dbReference>
<evidence type="ECO:0000256" key="1">
    <source>
        <dbReference type="ARBA" id="ARBA00004141"/>
    </source>
</evidence>
<dbReference type="FunFam" id="1.20.1250.20:FF:000026">
    <property type="entry name" value="MFS quinate transporter QutD"/>
    <property type="match status" value="1"/>
</dbReference>
<dbReference type="Pfam" id="PF00083">
    <property type="entry name" value="Sugar_tr"/>
    <property type="match status" value="1"/>
</dbReference>
<protein>
    <recommendedName>
        <fullName evidence="8">Quinate transporter</fullName>
    </recommendedName>
</protein>